<evidence type="ECO:0000259" key="7">
    <source>
        <dbReference type="SMART" id="SM00702"/>
    </source>
</evidence>
<dbReference type="GO" id="GO:0031418">
    <property type="term" value="F:L-ascorbic acid binding"/>
    <property type="evidence" value="ECO:0007669"/>
    <property type="project" value="UniProtKB-KW"/>
</dbReference>
<dbReference type="Proteomes" id="UP000198287">
    <property type="component" value="Unassembled WGS sequence"/>
</dbReference>
<dbReference type="GO" id="GO:0005783">
    <property type="term" value="C:endoplasmic reticulum"/>
    <property type="evidence" value="ECO:0007669"/>
    <property type="project" value="InterPro"/>
</dbReference>
<keyword evidence="3" id="KW-0847">Vitamin C</keyword>
<dbReference type="PANTHER" id="PTHR10869">
    <property type="entry name" value="PROLYL 4-HYDROXYLASE ALPHA SUBUNIT"/>
    <property type="match status" value="1"/>
</dbReference>
<dbReference type="InterPro" id="IPR013547">
    <property type="entry name" value="P4H_N"/>
</dbReference>
<evidence type="ECO:0000256" key="3">
    <source>
        <dbReference type="ARBA" id="ARBA00022896"/>
    </source>
</evidence>
<dbReference type="InterPro" id="IPR011990">
    <property type="entry name" value="TPR-like_helical_dom_sf"/>
</dbReference>
<keyword evidence="4" id="KW-0223">Dioxygenase</keyword>
<dbReference type="Pfam" id="PF08336">
    <property type="entry name" value="P4Ha_N"/>
    <property type="match status" value="1"/>
</dbReference>
<dbReference type="Gene3D" id="2.60.120.620">
    <property type="entry name" value="q2cbj1_9rhob like domain"/>
    <property type="match status" value="2"/>
</dbReference>
<dbReference type="InterPro" id="IPR006620">
    <property type="entry name" value="Pro_4_hyd_alph"/>
</dbReference>
<evidence type="ECO:0000313" key="8">
    <source>
        <dbReference type="EMBL" id="OXA42907.1"/>
    </source>
</evidence>
<comment type="cofactor">
    <cofactor evidence="1">
        <name>L-ascorbate</name>
        <dbReference type="ChEBI" id="CHEBI:38290"/>
    </cofactor>
</comment>
<evidence type="ECO:0000256" key="5">
    <source>
        <dbReference type="ARBA" id="ARBA00023002"/>
    </source>
</evidence>
<evidence type="ECO:0000256" key="4">
    <source>
        <dbReference type="ARBA" id="ARBA00022964"/>
    </source>
</evidence>
<evidence type="ECO:0000313" key="9">
    <source>
        <dbReference type="Proteomes" id="UP000198287"/>
    </source>
</evidence>
<dbReference type="EMBL" id="LNIX01000024">
    <property type="protein sequence ID" value="OXA42907.1"/>
    <property type="molecule type" value="Genomic_DNA"/>
</dbReference>
<dbReference type="Gene3D" id="1.25.40.10">
    <property type="entry name" value="Tetratricopeptide repeat domain"/>
    <property type="match status" value="1"/>
</dbReference>
<dbReference type="AlphaFoldDB" id="A0A226DDX0"/>
<proteinExistence type="predicted"/>
<evidence type="ECO:0000256" key="6">
    <source>
        <dbReference type="ARBA" id="ARBA00023004"/>
    </source>
</evidence>
<dbReference type="SMART" id="SM00702">
    <property type="entry name" value="P4Hc"/>
    <property type="match status" value="1"/>
</dbReference>
<keyword evidence="2" id="KW-0479">Metal-binding</keyword>
<reference evidence="8 9" key="1">
    <citation type="submission" date="2015-12" db="EMBL/GenBank/DDBJ databases">
        <title>The genome of Folsomia candida.</title>
        <authorList>
            <person name="Faddeeva A."/>
            <person name="Derks M.F."/>
            <person name="Anvar Y."/>
            <person name="Smit S."/>
            <person name="Van Straalen N."/>
            <person name="Roelofs D."/>
        </authorList>
    </citation>
    <scope>NUCLEOTIDE SEQUENCE [LARGE SCALE GENOMIC DNA]</scope>
    <source>
        <strain evidence="8 9">VU population</strain>
        <tissue evidence="8">Whole body</tissue>
    </source>
</reference>
<accession>A0A226DDX0</accession>
<keyword evidence="5" id="KW-0560">Oxidoreductase</keyword>
<feature type="domain" description="Prolyl 4-hydroxylase alpha subunit" evidence="7">
    <location>
        <begin position="33"/>
        <end position="200"/>
    </location>
</feature>
<evidence type="ECO:0000256" key="2">
    <source>
        <dbReference type="ARBA" id="ARBA00022723"/>
    </source>
</evidence>
<gene>
    <name evidence="8" type="ORF">Fcan01_22271</name>
</gene>
<keyword evidence="6" id="KW-0408">Iron</keyword>
<dbReference type="OrthoDB" id="420380at2759"/>
<keyword evidence="9" id="KW-1185">Reference proteome</keyword>
<sequence length="473" mass="53170">PPKIRRQLFCYYKSDSPFTFLSPVGVEVHSIKPRILQFYDIVRNTTIHHILTRNAATLSRGRVLGSPEDRDVKSDVRTSQVTWLYDEATDEKVKYANLRIPAIIGDLTGLDARAGYTGVAAFQLRRNRGALPATFRHPFFKVTMGGGMAFPRVGVATPAVRRSAAFWYNLKKNGQPDPLSLHGGCPLVNGSNGVMGLVSGKGEDYYTSLVGLGQLAVHEQVILESVLDYKTALLKRLGLIERYLQEYESSLVSPQMEKNYPQLHKSIRKSRARHWDKKCVPTFQEHAELTDLQRYTVSNPIAAFRIIRRIGKQLVELLMDFETEIETDFVTLMDDMFDKIRIPNSEDVDGAVDGILRIQSTYGISIDQFVSGNFGVPGVGLTSAFDQHYVGVKASAMGFYAVGLQWLDTARKTLLQNYDPADETSLTLNMAEEVLLTTVRKVFQNILTPFLSLFSKPSPFAYLFEKYLFIQTS</sequence>
<name>A0A226DDX0_FOLCA</name>
<dbReference type="GO" id="GO:0005506">
    <property type="term" value="F:iron ion binding"/>
    <property type="evidence" value="ECO:0007669"/>
    <property type="project" value="InterPro"/>
</dbReference>
<protein>
    <submittedName>
        <fullName evidence="8">Prolyl 4-hydroxylase subunit alpha-3</fullName>
    </submittedName>
</protein>
<dbReference type="PANTHER" id="PTHR10869:SF244">
    <property type="entry name" value="PROLYL 4-HYDROXYLASE SUBUNIT ALPHA-2"/>
    <property type="match status" value="1"/>
</dbReference>
<feature type="non-terminal residue" evidence="8">
    <location>
        <position position="1"/>
    </location>
</feature>
<organism evidence="8 9">
    <name type="scientific">Folsomia candida</name>
    <name type="common">Springtail</name>
    <dbReference type="NCBI Taxonomy" id="158441"/>
    <lineage>
        <taxon>Eukaryota</taxon>
        <taxon>Metazoa</taxon>
        <taxon>Ecdysozoa</taxon>
        <taxon>Arthropoda</taxon>
        <taxon>Hexapoda</taxon>
        <taxon>Collembola</taxon>
        <taxon>Entomobryomorpha</taxon>
        <taxon>Isotomoidea</taxon>
        <taxon>Isotomidae</taxon>
        <taxon>Proisotominae</taxon>
        <taxon>Folsomia</taxon>
    </lineage>
</organism>
<comment type="caution">
    <text evidence="8">The sequence shown here is derived from an EMBL/GenBank/DDBJ whole genome shotgun (WGS) entry which is preliminary data.</text>
</comment>
<dbReference type="GO" id="GO:0004656">
    <property type="term" value="F:procollagen-proline 4-dioxygenase activity"/>
    <property type="evidence" value="ECO:0007669"/>
    <property type="project" value="InterPro"/>
</dbReference>
<dbReference type="InterPro" id="IPR045054">
    <property type="entry name" value="P4HA-like"/>
</dbReference>
<evidence type="ECO:0000256" key="1">
    <source>
        <dbReference type="ARBA" id="ARBA00001961"/>
    </source>
</evidence>